<reference evidence="2 3" key="1">
    <citation type="journal article" date="2018" name="BMC Genomics">
        <title>Genomic comparison of Trypanosoma conorhini and Trypanosoma rangeli to Trypanosoma cruzi strains of high and low virulence.</title>
        <authorList>
            <person name="Bradwell K.R."/>
            <person name="Koparde V.N."/>
            <person name="Matveyev A.V."/>
            <person name="Serrano M.G."/>
            <person name="Alves J.M."/>
            <person name="Parikh H."/>
            <person name="Huang B."/>
            <person name="Lee V."/>
            <person name="Espinosa-Alvarez O."/>
            <person name="Ortiz P.A."/>
            <person name="Costa-Martins A.G."/>
            <person name="Teixeira M.M."/>
            <person name="Buck G.A."/>
        </authorList>
    </citation>
    <scope>NUCLEOTIDE SEQUENCE [LARGE SCALE GENOMIC DNA]</scope>
    <source>
        <strain evidence="2 3">025E</strain>
    </source>
</reference>
<feature type="compositionally biased region" description="Polar residues" evidence="1">
    <location>
        <begin position="662"/>
        <end position="672"/>
    </location>
</feature>
<feature type="region of interest" description="Disordered" evidence="1">
    <location>
        <begin position="53"/>
        <end position="88"/>
    </location>
</feature>
<feature type="compositionally biased region" description="Basic and acidic residues" evidence="1">
    <location>
        <begin position="283"/>
        <end position="299"/>
    </location>
</feature>
<protein>
    <submittedName>
        <fullName evidence="2">Uncharacterized protein</fullName>
    </submittedName>
</protein>
<feature type="region of interest" description="Disordered" evidence="1">
    <location>
        <begin position="577"/>
        <end position="678"/>
    </location>
</feature>
<feature type="region of interest" description="Disordered" evidence="1">
    <location>
        <begin position="130"/>
        <end position="425"/>
    </location>
</feature>
<dbReference type="AlphaFoldDB" id="A0A422Q3G5"/>
<feature type="compositionally biased region" description="Pro residues" evidence="1">
    <location>
        <begin position="156"/>
        <end position="178"/>
    </location>
</feature>
<feature type="compositionally biased region" description="Low complexity" evidence="1">
    <location>
        <begin position="480"/>
        <end position="495"/>
    </location>
</feature>
<evidence type="ECO:0000313" key="2">
    <source>
        <dbReference type="EMBL" id="RNF24472.1"/>
    </source>
</evidence>
<dbReference type="GeneID" id="40316146"/>
<feature type="compositionally biased region" description="Low complexity" evidence="1">
    <location>
        <begin position="303"/>
        <end position="324"/>
    </location>
</feature>
<sequence length="691" mass="75533">MMRERREGREPHTFLDSCCLEEQISPRLNELRHHSRWVGDPETTTSTMFNRFSSVSPHQPGISYESAHSSRNGVGHIPQQQQPPPPPPPMPFFLGGGGSGGAGSKFLDWPPPPPATYWSLPQDAPWIPPPPIPQNASGASRSGIGGGAAAKWPTPEDIPLPSTFPFPPYLLPPFPPMPANVDWGQIPPPPPWFPYPQGGHHRQQQQRGQCRGGDTSTLDEAGEDDADDGSQTEPSPRLKGGRGARQKGSARRPSISEQEERHMRSVARGAARRQLQPGVSRCSTRDPPRKTTKDERQERANFSSARGRNAPRAGAASARRLGLPSDALGAVTASSRPASRPIPRDRSRNYYTEAGALKGVPPRLEDAMKGLPSSRSARMSNTSRGPSRPWTPHADVGSKRNNTGHLSNASMHSGVQHANYQEAAKQDERVAEYLKGIEDLYNRLRSSYEDFQRDPSKFIKNASVLKEAALAKAPPPPPQSSLLSPAAVRPSSSPRDFLYDTATVEGKRYDTKSEAQQGGEMPPLSRESQRIREELFKLEMQWQRLEELKRGATGERGAAPMEMLQDDLMETTSRVLHGTGEHRAEPCVGKANGYDRARHNERSRSKRDAIYGNSSQGVSTAEGVGKERPAASILSRSSAPHNTGNQSQNGSLDGGHVGHGNRSVNTSTSSHGPVTRDHVLELVRERKAMLE</sequence>
<dbReference type="Proteomes" id="UP000284403">
    <property type="component" value="Unassembled WGS sequence"/>
</dbReference>
<feature type="compositionally biased region" description="Polar residues" evidence="1">
    <location>
        <begin position="399"/>
        <end position="419"/>
    </location>
</feature>
<keyword evidence="3" id="KW-1185">Reference proteome</keyword>
<accession>A0A422Q3G5</accession>
<feature type="compositionally biased region" description="Polar residues" evidence="1">
    <location>
        <begin position="373"/>
        <end position="385"/>
    </location>
</feature>
<feature type="compositionally biased region" description="Acidic residues" evidence="1">
    <location>
        <begin position="220"/>
        <end position="230"/>
    </location>
</feature>
<evidence type="ECO:0000313" key="3">
    <source>
        <dbReference type="Proteomes" id="UP000284403"/>
    </source>
</evidence>
<evidence type="ECO:0000256" key="1">
    <source>
        <dbReference type="SAM" id="MobiDB-lite"/>
    </source>
</evidence>
<dbReference type="OrthoDB" id="250394at2759"/>
<gene>
    <name evidence="2" type="ORF">Tco025E_02535</name>
</gene>
<dbReference type="RefSeq" id="XP_029230463.1">
    <property type="nucleotide sequence ID" value="XM_029369460.1"/>
</dbReference>
<feature type="compositionally biased region" description="Basic and acidic residues" evidence="1">
    <location>
        <begin position="593"/>
        <end position="609"/>
    </location>
</feature>
<feature type="compositionally biased region" description="Basic residues" evidence="1">
    <location>
        <begin position="239"/>
        <end position="250"/>
    </location>
</feature>
<organism evidence="2 3">
    <name type="scientific">Trypanosoma conorhini</name>
    <dbReference type="NCBI Taxonomy" id="83891"/>
    <lineage>
        <taxon>Eukaryota</taxon>
        <taxon>Discoba</taxon>
        <taxon>Euglenozoa</taxon>
        <taxon>Kinetoplastea</taxon>
        <taxon>Metakinetoplastina</taxon>
        <taxon>Trypanosomatida</taxon>
        <taxon>Trypanosomatidae</taxon>
        <taxon>Trypanosoma</taxon>
    </lineage>
</organism>
<feature type="region of interest" description="Disordered" evidence="1">
    <location>
        <begin position="469"/>
        <end position="528"/>
    </location>
</feature>
<proteinExistence type="predicted"/>
<name>A0A422Q3G5_9TRYP</name>
<dbReference type="EMBL" id="MKKU01000100">
    <property type="protein sequence ID" value="RNF24472.1"/>
    <property type="molecule type" value="Genomic_DNA"/>
</dbReference>
<feature type="compositionally biased region" description="Polar residues" evidence="1">
    <location>
        <begin position="634"/>
        <end position="651"/>
    </location>
</feature>
<comment type="caution">
    <text evidence="2">The sequence shown here is derived from an EMBL/GenBank/DDBJ whole genome shotgun (WGS) entry which is preliminary data.</text>
</comment>